<evidence type="ECO:0000313" key="6">
    <source>
        <dbReference type="Proteomes" id="UP000195402"/>
    </source>
</evidence>
<dbReference type="InterPro" id="IPR044859">
    <property type="entry name" value="Allene_oxi_cyc_Dirigent"/>
</dbReference>
<reference evidence="5 6" key="1">
    <citation type="journal article" date="2017" name="Mol. Plant">
        <title>The Genome of Medicinal Plant Macleaya cordata Provides New Insights into Benzylisoquinoline Alkaloids Metabolism.</title>
        <authorList>
            <person name="Liu X."/>
            <person name="Liu Y."/>
            <person name="Huang P."/>
            <person name="Ma Y."/>
            <person name="Qing Z."/>
            <person name="Tang Q."/>
            <person name="Cao H."/>
            <person name="Cheng P."/>
            <person name="Zheng Y."/>
            <person name="Yuan Z."/>
            <person name="Zhou Y."/>
            <person name="Liu J."/>
            <person name="Tang Z."/>
            <person name="Zhuo Y."/>
            <person name="Zhang Y."/>
            <person name="Yu L."/>
            <person name="Huang J."/>
            <person name="Yang P."/>
            <person name="Peng Q."/>
            <person name="Zhang J."/>
            <person name="Jiang W."/>
            <person name="Zhang Z."/>
            <person name="Lin K."/>
            <person name="Ro D.K."/>
            <person name="Chen X."/>
            <person name="Xiong X."/>
            <person name="Shang Y."/>
            <person name="Huang S."/>
            <person name="Zeng J."/>
        </authorList>
    </citation>
    <scope>NUCLEOTIDE SEQUENCE [LARGE SCALE GENOMIC DNA]</scope>
    <source>
        <strain evidence="6">cv. BLH2017</strain>
        <tissue evidence="5">Root</tissue>
    </source>
</reference>
<dbReference type="OrthoDB" id="1864232at2759"/>
<keyword evidence="3 4" id="KW-0964">Secreted</keyword>
<dbReference type="STRING" id="56857.A0A200RAC0"/>
<dbReference type="AlphaFoldDB" id="A0A200RAC0"/>
<gene>
    <name evidence="5" type="ORF">BVC80_9053g82</name>
</gene>
<evidence type="ECO:0000256" key="2">
    <source>
        <dbReference type="ARBA" id="ARBA00011738"/>
    </source>
</evidence>
<evidence type="ECO:0000256" key="3">
    <source>
        <dbReference type="ARBA" id="ARBA00022525"/>
    </source>
</evidence>
<comment type="function">
    <text evidence="4">Dirigent proteins impart stereoselectivity on the phenoxy radical-coupling reaction, yielding optically active lignans from two molecules of coniferyl alcohol in the biosynthesis of lignans, flavonolignans, and alkaloids and thus plays a central role in plant secondary metabolism.</text>
</comment>
<dbReference type="EMBL" id="MVGT01000183">
    <property type="protein sequence ID" value="OVA19655.1"/>
    <property type="molecule type" value="Genomic_DNA"/>
</dbReference>
<organism evidence="5 6">
    <name type="scientific">Macleaya cordata</name>
    <name type="common">Five-seeded plume-poppy</name>
    <name type="synonym">Bocconia cordata</name>
    <dbReference type="NCBI Taxonomy" id="56857"/>
    <lineage>
        <taxon>Eukaryota</taxon>
        <taxon>Viridiplantae</taxon>
        <taxon>Streptophyta</taxon>
        <taxon>Embryophyta</taxon>
        <taxon>Tracheophyta</taxon>
        <taxon>Spermatophyta</taxon>
        <taxon>Magnoliopsida</taxon>
        <taxon>Ranunculales</taxon>
        <taxon>Papaveraceae</taxon>
        <taxon>Papaveroideae</taxon>
        <taxon>Macleaya</taxon>
    </lineage>
</organism>
<comment type="subcellular location">
    <subcellularLocation>
        <location evidence="4">Secreted</location>
        <location evidence="4">Extracellular space</location>
        <location evidence="4">Apoplast</location>
    </subcellularLocation>
</comment>
<evidence type="ECO:0000256" key="4">
    <source>
        <dbReference type="RuleBase" id="RU363099"/>
    </source>
</evidence>
<dbReference type="InParanoid" id="A0A200RAC0"/>
<name>A0A200RAC0_MACCD</name>
<comment type="caution">
    <text evidence="5">The sequence shown here is derived from an EMBL/GenBank/DDBJ whole genome shotgun (WGS) entry which is preliminary data.</text>
</comment>
<dbReference type="InterPro" id="IPR004265">
    <property type="entry name" value="Dirigent"/>
</dbReference>
<dbReference type="Gene3D" id="2.40.480.10">
    <property type="entry name" value="Allene oxide cyclase-like"/>
    <property type="match status" value="1"/>
</dbReference>
<dbReference type="OMA" id="KEWAIVG"/>
<dbReference type="Proteomes" id="UP000195402">
    <property type="component" value="Unassembled WGS sequence"/>
</dbReference>
<dbReference type="PANTHER" id="PTHR21495">
    <property type="entry name" value="NUCLEOPORIN-RELATED"/>
    <property type="match status" value="1"/>
</dbReference>
<dbReference type="Pfam" id="PF03018">
    <property type="entry name" value="Dirigent"/>
    <property type="match status" value="1"/>
</dbReference>
<comment type="subunit">
    <text evidence="2 4">Homodimer.</text>
</comment>
<keyword evidence="6" id="KW-1185">Reference proteome</keyword>
<evidence type="ECO:0000313" key="5">
    <source>
        <dbReference type="EMBL" id="OVA19655.1"/>
    </source>
</evidence>
<accession>A0A200RAC0</accession>
<evidence type="ECO:0000256" key="1">
    <source>
        <dbReference type="ARBA" id="ARBA00010746"/>
    </source>
</evidence>
<dbReference type="GO" id="GO:0048046">
    <property type="term" value="C:apoplast"/>
    <property type="evidence" value="ECO:0007669"/>
    <property type="project" value="UniProtKB-SubCell"/>
</dbReference>
<proteinExistence type="inferred from homology"/>
<comment type="similarity">
    <text evidence="1 4">Belongs to the plant dirigent protein family.</text>
</comment>
<protein>
    <recommendedName>
        <fullName evidence="4">Dirigent protein</fullName>
    </recommendedName>
</protein>
<dbReference type="FunCoup" id="A0A200RAC0">
    <property type="interactions" value="218"/>
</dbReference>
<dbReference type="GO" id="GO:0009699">
    <property type="term" value="P:phenylpropanoid biosynthetic process"/>
    <property type="evidence" value="ECO:0007669"/>
    <property type="project" value="UniProtKB-ARBA"/>
</dbReference>
<sequence>MGKEKVTRLHFYFHDILSGKNPTALRVAQAPTTNQSSTMFGALLMVDDPLTQGPKPNSKLVGRAQGLYGFAGQNTTAIIVAISYVFTDKKFINGSSLSILSHNPVTNPVRELTIVGGTGWFRFARGVAQAKTYFLNTTTGDAIVEYNVTVIHY</sequence>
<keyword evidence="4" id="KW-0052">Apoplast</keyword>